<dbReference type="EMBL" id="QPJD01000010">
    <property type="protein sequence ID" value="RCW45481.1"/>
    <property type="molecule type" value="Genomic_DNA"/>
</dbReference>
<dbReference type="CDD" id="cd06170">
    <property type="entry name" value="LuxR_C_like"/>
    <property type="match status" value="1"/>
</dbReference>
<dbReference type="Proteomes" id="UP000252415">
    <property type="component" value="Unassembled WGS sequence"/>
</dbReference>
<dbReference type="Gene3D" id="3.40.50.2300">
    <property type="match status" value="1"/>
</dbReference>
<dbReference type="Pfam" id="PF00072">
    <property type="entry name" value="Response_reg"/>
    <property type="match status" value="1"/>
</dbReference>
<keyword evidence="9" id="KW-1185">Reference proteome</keyword>
<organism evidence="8 9">
    <name type="scientific">Paenibacillus prosopidis</name>
    <dbReference type="NCBI Taxonomy" id="630520"/>
    <lineage>
        <taxon>Bacteria</taxon>
        <taxon>Bacillati</taxon>
        <taxon>Bacillota</taxon>
        <taxon>Bacilli</taxon>
        <taxon>Bacillales</taxon>
        <taxon>Paenibacillaceae</taxon>
        <taxon>Paenibacillus</taxon>
    </lineage>
</organism>
<dbReference type="OrthoDB" id="9780153at2"/>
<comment type="caution">
    <text evidence="8">The sequence shown here is derived from an EMBL/GenBank/DDBJ whole genome shotgun (WGS) entry which is preliminary data.</text>
</comment>
<reference evidence="8 9" key="1">
    <citation type="submission" date="2018-07" db="EMBL/GenBank/DDBJ databases">
        <title>Genomic Encyclopedia of Type Strains, Phase III (KMG-III): the genomes of soil and plant-associated and newly described type strains.</title>
        <authorList>
            <person name="Whitman W."/>
        </authorList>
    </citation>
    <scope>NUCLEOTIDE SEQUENCE [LARGE SCALE GENOMIC DNA]</scope>
    <source>
        <strain evidence="8 9">CECT 7506</strain>
    </source>
</reference>
<dbReference type="CDD" id="cd17535">
    <property type="entry name" value="REC_NarL-like"/>
    <property type="match status" value="1"/>
</dbReference>
<evidence type="ECO:0000313" key="8">
    <source>
        <dbReference type="EMBL" id="RCW45481.1"/>
    </source>
</evidence>
<protein>
    <submittedName>
        <fullName evidence="8">LuxR family two component transcriptional regulator</fullName>
    </submittedName>
</protein>
<proteinExistence type="predicted"/>
<dbReference type="Pfam" id="PF00196">
    <property type="entry name" value="GerE"/>
    <property type="match status" value="1"/>
</dbReference>
<evidence type="ECO:0000259" key="6">
    <source>
        <dbReference type="PROSITE" id="PS50043"/>
    </source>
</evidence>
<dbReference type="InterPro" id="IPR058245">
    <property type="entry name" value="NreC/VraR/RcsB-like_REC"/>
</dbReference>
<feature type="domain" description="HTH luxR-type" evidence="6">
    <location>
        <begin position="150"/>
        <end position="215"/>
    </location>
</feature>
<dbReference type="PANTHER" id="PTHR43214:SF43">
    <property type="entry name" value="TWO-COMPONENT RESPONSE REGULATOR"/>
    <property type="match status" value="1"/>
</dbReference>
<dbReference type="InterPro" id="IPR039420">
    <property type="entry name" value="WalR-like"/>
</dbReference>
<keyword evidence="4" id="KW-0804">Transcription</keyword>
<dbReference type="InterPro" id="IPR000792">
    <property type="entry name" value="Tscrpt_reg_LuxR_C"/>
</dbReference>
<dbReference type="SUPFAM" id="SSF52172">
    <property type="entry name" value="CheY-like"/>
    <property type="match status" value="1"/>
</dbReference>
<keyword evidence="3" id="KW-0238">DNA-binding</keyword>
<keyword evidence="2" id="KW-0805">Transcription regulation</keyword>
<dbReference type="SUPFAM" id="SSF46894">
    <property type="entry name" value="C-terminal effector domain of the bipartite response regulators"/>
    <property type="match status" value="1"/>
</dbReference>
<dbReference type="SMART" id="SM00421">
    <property type="entry name" value="HTH_LUXR"/>
    <property type="match status" value="1"/>
</dbReference>
<dbReference type="RefSeq" id="WP_114381332.1">
    <property type="nucleotide sequence ID" value="NZ_QPJD01000010.1"/>
</dbReference>
<dbReference type="PROSITE" id="PS50110">
    <property type="entry name" value="RESPONSE_REGULATORY"/>
    <property type="match status" value="1"/>
</dbReference>
<feature type="modified residue" description="4-aspartylphosphate" evidence="5">
    <location>
        <position position="55"/>
    </location>
</feature>
<dbReference type="PRINTS" id="PR00038">
    <property type="entry name" value="HTHLUXR"/>
</dbReference>
<accession>A0A368VYW3</accession>
<sequence>MTIKILLVDDHQIVLKGISFFLSMQSDFELVGEAHNGKEAVLKAAELQPDIILMDLNMPVMDGIEASQLIAQQNPDIKVLVLTSFSDRSHIIPAMQSGVIGYMLKDVEPDQLAEAIRSAYKGNIQLHPDISGALFSPMVPEFAPDREIPKRGLIESLTPRELEVLQLLTRGMSNREIAHTLTVAEKTVKTHVSSILSKLHLSDRTQAALYAVQALKPNEN</sequence>
<keyword evidence="1 5" id="KW-0597">Phosphoprotein</keyword>
<name>A0A368VYW3_9BACL</name>
<dbReference type="InterPro" id="IPR001789">
    <property type="entry name" value="Sig_transdc_resp-reg_receiver"/>
</dbReference>
<evidence type="ECO:0000313" key="9">
    <source>
        <dbReference type="Proteomes" id="UP000252415"/>
    </source>
</evidence>
<evidence type="ECO:0000256" key="3">
    <source>
        <dbReference type="ARBA" id="ARBA00023125"/>
    </source>
</evidence>
<dbReference type="PROSITE" id="PS50043">
    <property type="entry name" value="HTH_LUXR_2"/>
    <property type="match status" value="1"/>
</dbReference>
<dbReference type="AlphaFoldDB" id="A0A368VYW3"/>
<dbReference type="GO" id="GO:0000160">
    <property type="term" value="P:phosphorelay signal transduction system"/>
    <property type="evidence" value="ECO:0007669"/>
    <property type="project" value="InterPro"/>
</dbReference>
<dbReference type="GO" id="GO:0003677">
    <property type="term" value="F:DNA binding"/>
    <property type="evidence" value="ECO:0007669"/>
    <property type="project" value="UniProtKB-KW"/>
</dbReference>
<dbReference type="SMART" id="SM00448">
    <property type="entry name" value="REC"/>
    <property type="match status" value="1"/>
</dbReference>
<dbReference type="InterPro" id="IPR016032">
    <property type="entry name" value="Sig_transdc_resp-reg_C-effctor"/>
</dbReference>
<evidence type="ECO:0000256" key="4">
    <source>
        <dbReference type="ARBA" id="ARBA00023163"/>
    </source>
</evidence>
<feature type="domain" description="Response regulatory" evidence="7">
    <location>
        <begin position="4"/>
        <end position="120"/>
    </location>
</feature>
<evidence type="ECO:0000256" key="5">
    <source>
        <dbReference type="PROSITE-ProRule" id="PRU00169"/>
    </source>
</evidence>
<evidence type="ECO:0000256" key="1">
    <source>
        <dbReference type="ARBA" id="ARBA00022553"/>
    </source>
</evidence>
<dbReference type="GO" id="GO:0006355">
    <property type="term" value="P:regulation of DNA-templated transcription"/>
    <property type="evidence" value="ECO:0007669"/>
    <property type="project" value="InterPro"/>
</dbReference>
<dbReference type="PANTHER" id="PTHR43214">
    <property type="entry name" value="TWO-COMPONENT RESPONSE REGULATOR"/>
    <property type="match status" value="1"/>
</dbReference>
<gene>
    <name evidence="8" type="ORF">DFP97_11069</name>
</gene>
<evidence type="ECO:0000259" key="7">
    <source>
        <dbReference type="PROSITE" id="PS50110"/>
    </source>
</evidence>
<dbReference type="PROSITE" id="PS00622">
    <property type="entry name" value="HTH_LUXR_1"/>
    <property type="match status" value="1"/>
</dbReference>
<evidence type="ECO:0000256" key="2">
    <source>
        <dbReference type="ARBA" id="ARBA00023015"/>
    </source>
</evidence>
<dbReference type="InterPro" id="IPR011006">
    <property type="entry name" value="CheY-like_superfamily"/>
</dbReference>